<accession>A0A2N1J3P9</accession>
<dbReference type="Gene3D" id="2.20.25.110">
    <property type="entry name" value="S-adenosyl-L-methionine-dependent methyltransferases"/>
    <property type="match status" value="1"/>
</dbReference>
<dbReference type="PANTHER" id="PTHR43861">
    <property type="entry name" value="TRANS-ACONITATE 2-METHYLTRANSFERASE-RELATED"/>
    <property type="match status" value="1"/>
</dbReference>
<dbReference type="PANTHER" id="PTHR43861:SF6">
    <property type="entry name" value="METHYLTRANSFERASE TYPE 11"/>
    <property type="match status" value="1"/>
</dbReference>
<reference evidence="1 2" key="1">
    <citation type="submission" date="2017-09" db="EMBL/GenBank/DDBJ databases">
        <title>Genomics of the genus Arcobacter.</title>
        <authorList>
            <person name="Perez-Cataluna A."/>
            <person name="Figueras M.J."/>
            <person name="Salas-Masso N."/>
        </authorList>
    </citation>
    <scope>NUCLEOTIDE SEQUENCE [LARGE SCALE GENOMIC DNA]</scope>
    <source>
        <strain evidence="1 2">DSM 18005</strain>
    </source>
</reference>
<evidence type="ECO:0000313" key="1">
    <source>
        <dbReference type="EMBL" id="PKI81179.1"/>
    </source>
</evidence>
<evidence type="ECO:0000313" key="2">
    <source>
        <dbReference type="Proteomes" id="UP000233248"/>
    </source>
</evidence>
<dbReference type="GO" id="GO:0032259">
    <property type="term" value="P:methylation"/>
    <property type="evidence" value="ECO:0007669"/>
    <property type="project" value="UniProtKB-KW"/>
</dbReference>
<dbReference type="Pfam" id="PF13489">
    <property type="entry name" value="Methyltransf_23"/>
    <property type="match status" value="1"/>
</dbReference>
<proteinExistence type="predicted"/>
<dbReference type="KEGG" id="ahs:AHALO_0366"/>
<dbReference type="GO" id="GO:0008168">
    <property type="term" value="F:methyltransferase activity"/>
    <property type="evidence" value="ECO:0007669"/>
    <property type="project" value="UniProtKB-KW"/>
</dbReference>
<dbReference type="AlphaFoldDB" id="A0A2N1J3P9"/>
<comment type="caution">
    <text evidence="1">The sequence shown here is derived from an EMBL/GenBank/DDBJ whole genome shotgun (WGS) entry which is preliminary data.</text>
</comment>
<dbReference type="OrthoDB" id="9781225at2"/>
<dbReference type="EMBL" id="NXIF01000021">
    <property type="protein sequence ID" value="PKI81179.1"/>
    <property type="molecule type" value="Genomic_DNA"/>
</dbReference>
<protein>
    <submittedName>
        <fullName evidence="1">Methyltransferase</fullName>
    </submittedName>
</protein>
<gene>
    <name evidence="1" type="ORF">CP960_05385</name>
</gene>
<organism evidence="1 2">
    <name type="scientific">Malaciobacter halophilus</name>
    <dbReference type="NCBI Taxonomy" id="197482"/>
    <lineage>
        <taxon>Bacteria</taxon>
        <taxon>Pseudomonadati</taxon>
        <taxon>Campylobacterota</taxon>
        <taxon>Epsilonproteobacteria</taxon>
        <taxon>Campylobacterales</taxon>
        <taxon>Arcobacteraceae</taxon>
        <taxon>Malaciobacter</taxon>
    </lineage>
</organism>
<dbReference type="RefSeq" id="WP_101184393.1">
    <property type="nucleotide sequence ID" value="NZ_CP031218.1"/>
</dbReference>
<keyword evidence="1" id="KW-0489">Methyltransferase</keyword>
<keyword evidence="1" id="KW-0808">Transferase</keyword>
<dbReference type="SUPFAM" id="SSF53335">
    <property type="entry name" value="S-adenosyl-L-methionine-dependent methyltransferases"/>
    <property type="match status" value="1"/>
</dbReference>
<keyword evidence="2" id="KW-1185">Reference proteome</keyword>
<sequence>MGLDLYSKVEQYLDFEDEVYSLHKEFMTFVMVNELDNILDIGCGQGYFLENLKINGKKAFGIDLSNEQIKVCEQREVDAKCMPLEEVNRKFDCATAIFDVVNYIPKNHLKQFFKDTYNVLNEGGYYMFDVNSYFGFNDVADGSLTINKENKFIAIDAIFDEDELNTNIILFEEKKNNLYEKQEDLITQYYHDIKSLKQLLKEVGFKVESISDFNLHGFDEADKHIFICKK</sequence>
<dbReference type="Proteomes" id="UP000233248">
    <property type="component" value="Unassembled WGS sequence"/>
</dbReference>
<dbReference type="CDD" id="cd02440">
    <property type="entry name" value="AdoMet_MTases"/>
    <property type="match status" value="1"/>
</dbReference>
<dbReference type="InterPro" id="IPR029063">
    <property type="entry name" value="SAM-dependent_MTases_sf"/>
</dbReference>
<dbReference type="Gene3D" id="3.40.50.150">
    <property type="entry name" value="Vaccinia Virus protein VP39"/>
    <property type="match status" value="1"/>
</dbReference>
<name>A0A2N1J3P9_9BACT</name>